<dbReference type="STRING" id="218851.A0A2G5DGN0"/>
<dbReference type="EMBL" id="KZ305037">
    <property type="protein sequence ID" value="PIA42679.1"/>
    <property type="molecule type" value="Genomic_DNA"/>
</dbReference>
<evidence type="ECO:0000256" key="4">
    <source>
        <dbReference type="ARBA" id="ARBA00022694"/>
    </source>
</evidence>
<accession>A0A2G5DGN0</accession>
<evidence type="ECO:0000313" key="9">
    <source>
        <dbReference type="EMBL" id="PIA42679.1"/>
    </source>
</evidence>
<feature type="compositionally biased region" description="Low complexity" evidence="7">
    <location>
        <begin position="9"/>
        <end position="24"/>
    </location>
</feature>
<evidence type="ECO:0000313" key="10">
    <source>
        <dbReference type="Proteomes" id="UP000230069"/>
    </source>
</evidence>
<feature type="domain" description="DTW" evidence="8">
    <location>
        <begin position="18"/>
        <end position="396"/>
    </location>
</feature>
<organism evidence="9 10">
    <name type="scientific">Aquilegia coerulea</name>
    <name type="common">Rocky mountain columbine</name>
    <dbReference type="NCBI Taxonomy" id="218851"/>
    <lineage>
        <taxon>Eukaryota</taxon>
        <taxon>Viridiplantae</taxon>
        <taxon>Streptophyta</taxon>
        <taxon>Embryophyta</taxon>
        <taxon>Tracheophyta</taxon>
        <taxon>Spermatophyta</taxon>
        <taxon>Magnoliopsida</taxon>
        <taxon>Ranunculales</taxon>
        <taxon>Ranunculaceae</taxon>
        <taxon>Thalictroideae</taxon>
        <taxon>Aquilegia</taxon>
    </lineage>
</organism>
<reference evidence="9 10" key="1">
    <citation type="submission" date="2017-09" db="EMBL/GenBank/DDBJ databases">
        <title>WGS assembly of Aquilegia coerulea Goldsmith.</title>
        <authorList>
            <person name="Hodges S."/>
            <person name="Kramer E."/>
            <person name="Nordborg M."/>
            <person name="Tomkins J."/>
            <person name="Borevitz J."/>
            <person name="Derieg N."/>
            <person name="Yan J."/>
            <person name="Mihaltcheva S."/>
            <person name="Hayes R.D."/>
            <person name="Rokhsar D."/>
        </authorList>
    </citation>
    <scope>NUCLEOTIDE SEQUENCE [LARGE SCALE GENOMIC DNA]</scope>
    <source>
        <strain evidence="10">cv. Goldsmith</strain>
    </source>
</reference>
<dbReference type="SMART" id="SM01144">
    <property type="entry name" value="DTW"/>
    <property type="match status" value="1"/>
</dbReference>
<evidence type="ECO:0000259" key="8">
    <source>
        <dbReference type="SMART" id="SM01144"/>
    </source>
</evidence>
<dbReference type="FunCoup" id="A0A2G5DGN0">
    <property type="interactions" value="119"/>
</dbReference>
<dbReference type="Proteomes" id="UP000230069">
    <property type="component" value="Unassembled WGS sequence"/>
</dbReference>
<evidence type="ECO:0000256" key="1">
    <source>
        <dbReference type="ARBA" id="ARBA00012386"/>
    </source>
</evidence>
<dbReference type="InParanoid" id="A0A2G5DGN0"/>
<evidence type="ECO:0000256" key="6">
    <source>
        <dbReference type="ARBA" id="ARBA00048718"/>
    </source>
</evidence>
<dbReference type="InterPro" id="IPR005636">
    <property type="entry name" value="DTW"/>
</dbReference>
<evidence type="ECO:0000256" key="5">
    <source>
        <dbReference type="ARBA" id="ARBA00034489"/>
    </source>
</evidence>
<dbReference type="GO" id="GO:0008033">
    <property type="term" value="P:tRNA processing"/>
    <property type="evidence" value="ECO:0007669"/>
    <property type="project" value="UniProtKB-KW"/>
</dbReference>
<comment type="catalytic activity">
    <reaction evidence="6">
        <text>a uridine in tRNA + S-adenosyl-L-methionine = a 3-[(3S)-3-amino-3-carboxypropyl]uridine in tRNA + S-methyl-5'-thioadenosine + H(+)</text>
        <dbReference type="Rhea" id="RHEA:62432"/>
        <dbReference type="Rhea" id="RHEA-COMP:13339"/>
        <dbReference type="Rhea" id="RHEA-COMP:16092"/>
        <dbReference type="ChEBI" id="CHEBI:15378"/>
        <dbReference type="ChEBI" id="CHEBI:17509"/>
        <dbReference type="ChEBI" id="CHEBI:59789"/>
        <dbReference type="ChEBI" id="CHEBI:65315"/>
        <dbReference type="ChEBI" id="CHEBI:82930"/>
        <dbReference type="EC" id="2.5.1.25"/>
    </reaction>
</comment>
<keyword evidence="2" id="KW-0808">Transferase</keyword>
<keyword evidence="3" id="KW-0949">S-adenosyl-L-methionine</keyword>
<protein>
    <recommendedName>
        <fullName evidence="1">tRNA-uridine aminocarboxypropyltransferase</fullName>
        <ecNumber evidence="1">2.5.1.25</ecNumber>
    </recommendedName>
</protein>
<dbReference type="Pfam" id="PF03942">
    <property type="entry name" value="DTW"/>
    <property type="match status" value="2"/>
</dbReference>
<name>A0A2G5DGN0_AQUCA</name>
<proteinExistence type="inferred from homology"/>
<dbReference type="AlphaFoldDB" id="A0A2G5DGN0"/>
<gene>
    <name evidence="9" type="ORF">AQUCO_02000255v1</name>
</gene>
<keyword evidence="4" id="KW-0819">tRNA processing</keyword>
<dbReference type="PANTHER" id="PTHR21392:SF0">
    <property type="entry name" value="TRNA-URIDINE AMINOCARBOXYPROPYLTRANSFERASE 2"/>
    <property type="match status" value="1"/>
</dbReference>
<evidence type="ECO:0000256" key="2">
    <source>
        <dbReference type="ARBA" id="ARBA00022679"/>
    </source>
</evidence>
<feature type="region of interest" description="Disordered" evidence="7">
    <location>
        <begin position="1"/>
        <end position="24"/>
    </location>
</feature>
<keyword evidence="10" id="KW-1185">Reference proteome</keyword>
<evidence type="ECO:0000256" key="3">
    <source>
        <dbReference type="ARBA" id="ARBA00022691"/>
    </source>
</evidence>
<dbReference type="OrthoDB" id="408541at2759"/>
<dbReference type="InterPro" id="IPR039262">
    <property type="entry name" value="DTWD2/TAPT"/>
</dbReference>
<dbReference type="EC" id="2.5.1.25" evidence="1"/>
<evidence type="ECO:0000256" key="7">
    <source>
        <dbReference type="SAM" id="MobiDB-lite"/>
    </source>
</evidence>
<comment type="similarity">
    <text evidence="5">Belongs to the TDD superfamily. DTWD2 family.</text>
</comment>
<dbReference type="GO" id="GO:0016432">
    <property type="term" value="F:tRNA-uridine aminocarboxypropyltransferase activity"/>
    <property type="evidence" value="ECO:0007669"/>
    <property type="project" value="UniProtKB-EC"/>
</dbReference>
<sequence>METNQNPFSSSSSSSSTKRPTCSSCSKPILLCLCSRFKTPLFDNSISLTILQHDREKTHPLNSARIAKLGLKNVTIANCSDALLEAKFLIHLLKPGFQNDSGNVNGTTNGSEKSNGNHLLKVPAETNFGSNLRNEFDELNTRNEKCRKNASNGDDLISSVTDDSGVEIQQEFSEKERRGKYSSTCRNNQLKSNSEQIVRKTIVEDEPDIYAVIEKCGSGCSLMRLRTLNNGLLQPDFVKLLKYQVAQDAIANGFNVRKLCKKRVNGGGGSFEEEDSEEFNIVVPPGTALLFPSKNSINIEEVDFDVKHLIVLDGTWTKARRMYYENPWLELLPHLKLNVKKLSLYSEVRLQPKAGYLSTIESVVCAMKALGDDCEELDNLVDVFESMVIDQRRCKDERISKTSEM</sequence>
<dbReference type="PANTHER" id="PTHR21392">
    <property type="entry name" value="TRNA-URIDINE AMINOCARBOXYPROPYLTRANSFERASE 2"/>
    <property type="match status" value="1"/>
</dbReference>